<keyword evidence="6" id="KW-1185">Reference proteome</keyword>
<dbReference type="Gene3D" id="3.30.450.20">
    <property type="entry name" value="PAS domain"/>
    <property type="match status" value="1"/>
</dbReference>
<name>D7A7Q4_ANCN5</name>
<dbReference type="eggNOG" id="COG3706">
    <property type="taxonomic scope" value="Bacteria"/>
</dbReference>
<keyword evidence="3" id="KW-0812">Transmembrane</keyword>
<feature type="domain" description="GGDEF" evidence="4">
    <location>
        <begin position="588"/>
        <end position="717"/>
    </location>
</feature>
<dbReference type="PROSITE" id="PS50887">
    <property type="entry name" value="GGDEF"/>
    <property type="match status" value="1"/>
</dbReference>
<feature type="transmembrane region" description="Helical" evidence="3">
    <location>
        <begin position="194"/>
        <end position="217"/>
    </location>
</feature>
<dbReference type="NCBIfam" id="TIGR00254">
    <property type="entry name" value="GGDEF"/>
    <property type="match status" value="1"/>
</dbReference>
<dbReference type="KEGG" id="sno:Snov_1183"/>
<dbReference type="EMBL" id="CP002026">
    <property type="protein sequence ID" value="ADH88502.1"/>
    <property type="molecule type" value="Genomic_DNA"/>
</dbReference>
<dbReference type="FunFam" id="3.30.70.270:FF:000001">
    <property type="entry name" value="Diguanylate cyclase domain protein"/>
    <property type="match status" value="1"/>
</dbReference>
<feature type="transmembrane region" description="Helical" evidence="3">
    <location>
        <begin position="507"/>
        <end position="529"/>
    </location>
</feature>
<dbReference type="InterPro" id="IPR000160">
    <property type="entry name" value="GGDEF_dom"/>
</dbReference>
<keyword evidence="3" id="KW-1133">Transmembrane helix</keyword>
<dbReference type="AlphaFoldDB" id="D7A7Q4"/>
<accession>D7A7Q4</accession>
<dbReference type="SMART" id="SM00267">
    <property type="entry name" value="GGDEF"/>
    <property type="match status" value="1"/>
</dbReference>
<protein>
    <recommendedName>
        <fullName evidence="1">diguanylate cyclase</fullName>
        <ecNumber evidence="1">2.7.7.65</ecNumber>
    </recommendedName>
</protein>
<dbReference type="PANTHER" id="PTHR45138:SF9">
    <property type="entry name" value="DIGUANYLATE CYCLASE DGCM-RELATED"/>
    <property type="match status" value="1"/>
</dbReference>
<feature type="transmembrane region" description="Helical" evidence="3">
    <location>
        <begin position="154"/>
        <end position="174"/>
    </location>
</feature>
<organism evidence="5 6">
    <name type="scientific">Ancylobacter novellus (strain ATCC 8093 / DSM 506 / JCM 20403 / CCM 1077 / IAM 12100 / NBRC 12443 / NCIMB 10456)</name>
    <name type="common">Starkeya novella</name>
    <dbReference type="NCBI Taxonomy" id="639283"/>
    <lineage>
        <taxon>Bacteria</taxon>
        <taxon>Pseudomonadati</taxon>
        <taxon>Pseudomonadota</taxon>
        <taxon>Alphaproteobacteria</taxon>
        <taxon>Hyphomicrobiales</taxon>
        <taxon>Xanthobacteraceae</taxon>
        <taxon>Ancylobacter</taxon>
    </lineage>
</organism>
<sequence length="726" mass="78320">MAAFLNDQLDFIFFFYGLAFLLLGATSWAISRRRPDELSWKMLAAFGLIHGVGEWLDLGALILGDRPTYAAVRIGVMTASFVFLAEFGRLQLGGLAPRRWVYLPVIGLVVVTGHLAGPTEAGIASRYTLGLFGSLAASWALVRLAERLSGTGRFHARTAALAFALYALAAGVIVPEAPFWPANVANYAVFTSLTGIPIQLIRGLLACWVALSVWAIWGQQLASEVSSHSFAAYLRRQFLWASGIMLAILLLGWLLTERLGDVYRRNVEIEAAVDIDLLASRLAGEIDVAGALTKVLAASPIVREALEQAEGQVLAQANEILAVHVEAGRAQAGYLLNEGGATVASAGPLAHRPASELVGGAHDDGAVEPSAGFLFDAATNMIVHFTRQPVLGGEGRAVGAAALVVSIEGFAGDLTGLNRPYFFVDPHGVVMMSNVSEAVNRTLWPLNPATLAERASLAALDLEPIASAEMEDAAWVNFGGSRDYVRRRFIAGTDWSLIILKPTRQIFATRFVGIVITLLTAIVALMYLLGKERWMHEAAQRETQSKLQGLARDMSIKAITDPLTGLYNRLRLKDVLPREMARADRTGSALSVVMFDIDRFKRINDSFGHATGDKVLVALSRVAAGSLRATDHLVRWGGEEFLVVLPDANAAEARIVAEKLRQAIANHRFDEAGRITVSFGVAQYAPGEVMADLIARADRTLYQAKANGRNRVEVAPTVLNLPGPEV</sequence>
<dbReference type="PANTHER" id="PTHR45138">
    <property type="entry name" value="REGULATORY COMPONENTS OF SENSORY TRANSDUCTION SYSTEM"/>
    <property type="match status" value="1"/>
</dbReference>
<dbReference type="STRING" id="639283.Snov_1183"/>
<feature type="transmembrane region" description="Helical" evidence="3">
    <location>
        <begin position="69"/>
        <end position="88"/>
    </location>
</feature>
<reference evidence="5 6" key="1">
    <citation type="journal article" date="2012" name="Stand. Genomic Sci.">
        <title>Complete genome sequence of the facultatively chemolithoautotrophic and methylotrophic alpha Proteobacterium Starkeya novella type strain (ATCC 8093(T)).</title>
        <authorList>
            <person name="Kappler U."/>
            <person name="Davenport K."/>
            <person name="Beatson S."/>
            <person name="Lucas S."/>
            <person name="Lapidus A."/>
            <person name="Copeland A."/>
            <person name="Berry K.W."/>
            <person name="Glavina Del Rio T."/>
            <person name="Hammon N."/>
            <person name="Dalin E."/>
            <person name="Tice H."/>
            <person name="Pitluck S."/>
            <person name="Richardson P."/>
            <person name="Bruce D."/>
            <person name="Goodwin L.A."/>
            <person name="Han C."/>
            <person name="Tapia R."/>
            <person name="Detter J.C."/>
            <person name="Chang Y.J."/>
            <person name="Jeffries C.D."/>
            <person name="Land M."/>
            <person name="Hauser L."/>
            <person name="Kyrpides N.C."/>
            <person name="Goker M."/>
            <person name="Ivanova N."/>
            <person name="Klenk H.P."/>
            <person name="Woyke T."/>
        </authorList>
    </citation>
    <scope>NUCLEOTIDE SEQUENCE [LARGE SCALE GENOMIC DNA]</scope>
    <source>
        <strain evidence="6">ATCC 8093 / DSM 506 / JCM 20403 / CCM 1077 / IAM 12100 / NBRC 12443 / NCIMB 10456</strain>
    </source>
</reference>
<feature type="transmembrane region" description="Helical" evidence="3">
    <location>
        <begin position="238"/>
        <end position="256"/>
    </location>
</feature>
<evidence type="ECO:0000256" key="3">
    <source>
        <dbReference type="SAM" id="Phobius"/>
    </source>
</evidence>
<evidence type="ECO:0000256" key="2">
    <source>
        <dbReference type="ARBA" id="ARBA00034247"/>
    </source>
</evidence>
<comment type="catalytic activity">
    <reaction evidence="2">
        <text>2 GTP = 3',3'-c-di-GMP + 2 diphosphate</text>
        <dbReference type="Rhea" id="RHEA:24898"/>
        <dbReference type="ChEBI" id="CHEBI:33019"/>
        <dbReference type="ChEBI" id="CHEBI:37565"/>
        <dbReference type="ChEBI" id="CHEBI:58805"/>
        <dbReference type="EC" id="2.7.7.65"/>
    </reaction>
</comment>
<dbReference type="InterPro" id="IPR029787">
    <property type="entry name" value="Nucleotide_cyclase"/>
</dbReference>
<dbReference type="Gene3D" id="3.30.70.270">
    <property type="match status" value="1"/>
</dbReference>
<dbReference type="GO" id="GO:0052621">
    <property type="term" value="F:diguanylate cyclase activity"/>
    <property type="evidence" value="ECO:0007669"/>
    <property type="project" value="UniProtKB-EC"/>
</dbReference>
<dbReference type="CDD" id="cd01949">
    <property type="entry name" value="GGDEF"/>
    <property type="match status" value="1"/>
</dbReference>
<feature type="transmembrane region" description="Helical" evidence="3">
    <location>
        <begin position="12"/>
        <end position="30"/>
    </location>
</feature>
<dbReference type="InterPro" id="IPR043128">
    <property type="entry name" value="Rev_trsase/Diguanyl_cyclase"/>
</dbReference>
<dbReference type="eggNOG" id="COG4191">
    <property type="taxonomic scope" value="Bacteria"/>
</dbReference>
<evidence type="ECO:0000256" key="1">
    <source>
        <dbReference type="ARBA" id="ARBA00012528"/>
    </source>
</evidence>
<dbReference type="RefSeq" id="WP_013166007.1">
    <property type="nucleotide sequence ID" value="NC_014217.1"/>
</dbReference>
<proteinExistence type="predicted"/>
<dbReference type="SUPFAM" id="SSF55073">
    <property type="entry name" value="Nucleotide cyclase"/>
    <property type="match status" value="1"/>
</dbReference>
<evidence type="ECO:0000313" key="5">
    <source>
        <dbReference type="EMBL" id="ADH88502.1"/>
    </source>
</evidence>
<evidence type="ECO:0000313" key="6">
    <source>
        <dbReference type="Proteomes" id="UP000006633"/>
    </source>
</evidence>
<keyword evidence="3" id="KW-0472">Membrane</keyword>
<dbReference type="InterPro" id="IPR050469">
    <property type="entry name" value="Diguanylate_Cyclase"/>
</dbReference>
<dbReference type="Proteomes" id="UP000006633">
    <property type="component" value="Chromosome"/>
</dbReference>
<evidence type="ECO:0000259" key="4">
    <source>
        <dbReference type="PROSITE" id="PS50887"/>
    </source>
</evidence>
<feature type="transmembrane region" description="Helical" evidence="3">
    <location>
        <begin position="42"/>
        <end position="63"/>
    </location>
</feature>
<feature type="transmembrane region" description="Helical" evidence="3">
    <location>
        <begin position="100"/>
        <end position="117"/>
    </location>
</feature>
<feature type="transmembrane region" description="Helical" evidence="3">
    <location>
        <begin position="123"/>
        <end position="142"/>
    </location>
</feature>
<dbReference type="Pfam" id="PF00990">
    <property type="entry name" value="GGDEF"/>
    <property type="match status" value="1"/>
</dbReference>
<dbReference type="EC" id="2.7.7.65" evidence="1"/>
<gene>
    <name evidence="5" type="ordered locus">Snov_1183</name>
</gene>
<dbReference type="HOGENOM" id="CLU_021524_1_0_5"/>